<proteinExistence type="predicted"/>
<feature type="non-terminal residue" evidence="2">
    <location>
        <position position="1"/>
    </location>
</feature>
<evidence type="ECO:0000313" key="2">
    <source>
        <dbReference type="EMBL" id="KER29215.1"/>
    </source>
</evidence>
<keyword evidence="3" id="KW-1185">Reference proteome</keyword>
<dbReference type="AlphaFoldDB" id="A0A075A133"/>
<evidence type="ECO:0000256" key="1">
    <source>
        <dbReference type="SAM" id="MobiDB-lite"/>
    </source>
</evidence>
<dbReference type="GeneID" id="20318329"/>
<feature type="non-terminal residue" evidence="2">
    <location>
        <position position="74"/>
    </location>
</feature>
<feature type="region of interest" description="Disordered" evidence="1">
    <location>
        <begin position="48"/>
        <end position="74"/>
    </location>
</feature>
<reference evidence="2 3" key="1">
    <citation type="submission" date="2013-11" db="EMBL/GenBank/DDBJ databases">
        <title>Opisthorchis viverrini - life in the bile duct.</title>
        <authorList>
            <person name="Young N.D."/>
            <person name="Nagarajan N."/>
            <person name="Lin S.J."/>
            <person name="Korhonen P.K."/>
            <person name="Jex A.R."/>
            <person name="Hall R.S."/>
            <person name="Safavi-Hemami H."/>
            <person name="Kaewkong W."/>
            <person name="Bertrand D."/>
            <person name="Gao S."/>
            <person name="Seet Q."/>
            <person name="Wongkham S."/>
            <person name="Teh B.T."/>
            <person name="Wongkham C."/>
            <person name="Intapan P.M."/>
            <person name="Maleewong W."/>
            <person name="Yang X."/>
            <person name="Hu M."/>
            <person name="Wang Z."/>
            <person name="Hofmann A."/>
            <person name="Sternberg P.W."/>
            <person name="Tan P."/>
            <person name="Wang J."/>
            <person name="Gasser R.B."/>
        </authorList>
    </citation>
    <scope>NUCLEOTIDE SEQUENCE [LARGE SCALE GENOMIC DNA]</scope>
</reference>
<accession>A0A075A133</accession>
<protein>
    <submittedName>
        <fullName evidence="2">Uncharacterized protein</fullName>
    </submittedName>
</protein>
<dbReference type="Proteomes" id="UP000054324">
    <property type="component" value="Unassembled WGS sequence"/>
</dbReference>
<dbReference type="EMBL" id="KL596683">
    <property type="protein sequence ID" value="KER29215.1"/>
    <property type="molecule type" value="Genomic_DNA"/>
</dbReference>
<dbReference type="CTD" id="20318329"/>
<sequence>DHFLGYGPWCKPRVGECGAGNRKLSSESTLFLGYGPWCKPRVGECGAGNRKLSSESTQPAEISWSRHNFADKHL</sequence>
<gene>
    <name evidence="2" type="ORF">T265_04143</name>
</gene>
<name>A0A075A133_OPIVI</name>
<dbReference type="RefSeq" id="XP_009167065.1">
    <property type="nucleotide sequence ID" value="XM_009168801.1"/>
</dbReference>
<evidence type="ECO:0000313" key="3">
    <source>
        <dbReference type="Proteomes" id="UP000054324"/>
    </source>
</evidence>
<dbReference type="KEGG" id="ovi:T265_04143"/>
<organism evidence="2 3">
    <name type="scientific">Opisthorchis viverrini</name>
    <name type="common">Southeast Asian liver fluke</name>
    <dbReference type="NCBI Taxonomy" id="6198"/>
    <lineage>
        <taxon>Eukaryota</taxon>
        <taxon>Metazoa</taxon>
        <taxon>Spiralia</taxon>
        <taxon>Lophotrochozoa</taxon>
        <taxon>Platyhelminthes</taxon>
        <taxon>Trematoda</taxon>
        <taxon>Digenea</taxon>
        <taxon>Opisthorchiida</taxon>
        <taxon>Opisthorchiata</taxon>
        <taxon>Opisthorchiidae</taxon>
        <taxon>Opisthorchis</taxon>
    </lineage>
</organism>